<evidence type="ECO:0000259" key="7">
    <source>
        <dbReference type="PROSITE" id="PS00300"/>
    </source>
</evidence>
<dbReference type="GO" id="GO:0005737">
    <property type="term" value="C:cytoplasm"/>
    <property type="evidence" value="ECO:0007669"/>
    <property type="project" value="UniProtKB-ARBA"/>
</dbReference>
<evidence type="ECO:0000256" key="2">
    <source>
        <dbReference type="ARBA" id="ARBA00008531"/>
    </source>
</evidence>
<dbReference type="Proteomes" id="UP000002009">
    <property type="component" value="Chromosome 6"/>
</dbReference>
<dbReference type="eggNOG" id="KOG0780">
    <property type="taxonomic scope" value="Eukaryota"/>
</dbReference>
<dbReference type="InterPro" id="IPR042101">
    <property type="entry name" value="SRP54_N_sf"/>
</dbReference>
<proteinExistence type="inferred from homology"/>
<keyword evidence="3" id="KW-0547">Nucleotide-binding</keyword>
<sequence>MFAVTSTPACVRATQGTALAGGKRCGRIFNSLSTPVVRRERRGASLRVNAEFSIGKLTSVLAKKTKGDLDRVFKGTSKTREKLSYMDEVLALWNLDGLEDTLEELEDTLLSVDFGPTTAMNILDVVRERCEKGEIKTGAEVKAALKRAIVDILVRANDGKEGTAPLKLNEGDGPSVIMVVGVNGGGKTTTVGKLSHRFAKESGAKVMLVPGDTFRAAAAEQLATWAERSAGVMATYKDGMKPGALCYQAVDEAIKMGDIDIVLADTSGRLHTNCDLMDELAGIKKSIGKRMEGSPHEVALVLDGTTGLNMLNQAREFNKMVDVTGIILTKLDGTSKGGAVVSVVDELGVPVKFVGVGEAIDDLQTFDPVSFVDALFPDDPAE</sequence>
<dbReference type="InterPro" id="IPR027417">
    <property type="entry name" value="P-loop_NTPase"/>
</dbReference>
<dbReference type="STRING" id="296587.C1E824"/>
<dbReference type="OrthoDB" id="1727884at2759"/>
<keyword evidence="9" id="KW-1185">Reference proteome</keyword>
<dbReference type="RefSeq" id="XP_002502821.1">
    <property type="nucleotide sequence ID" value="XM_002502775.1"/>
</dbReference>
<dbReference type="InterPro" id="IPR000897">
    <property type="entry name" value="SRP54_GTPase_dom"/>
</dbReference>
<dbReference type="InterPro" id="IPR036225">
    <property type="entry name" value="SRP/SRP_N"/>
</dbReference>
<name>C1E824_MICCC</name>
<dbReference type="GO" id="GO:0003924">
    <property type="term" value="F:GTPase activity"/>
    <property type="evidence" value="ECO:0007669"/>
    <property type="project" value="TreeGrafter"/>
</dbReference>
<organism evidence="8 9">
    <name type="scientific">Micromonas commoda (strain RCC299 / NOUM17 / CCMP2709)</name>
    <name type="common">Picoplanktonic green alga</name>
    <dbReference type="NCBI Taxonomy" id="296587"/>
    <lineage>
        <taxon>Eukaryota</taxon>
        <taxon>Viridiplantae</taxon>
        <taxon>Chlorophyta</taxon>
        <taxon>Mamiellophyceae</taxon>
        <taxon>Mamiellales</taxon>
        <taxon>Mamiellaceae</taxon>
        <taxon>Micromonas</taxon>
    </lineage>
</organism>
<keyword evidence="6" id="KW-0675">Receptor</keyword>
<evidence type="ECO:0000256" key="1">
    <source>
        <dbReference type="ARBA" id="ARBA00004170"/>
    </source>
</evidence>
<comment type="subcellular location">
    <subcellularLocation>
        <location evidence="1">Membrane</location>
        <topology evidence="1">Peripheral membrane protein</topology>
    </subcellularLocation>
</comment>
<dbReference type="Pfam" id="PF00448">
    <property type="entry name" value="SRP54"/>
    <property type="match status" value="1"/>
</dbReference>
<feature type="domain" description="SRP54-type proteins GTP-binding" evidence="7">
    <location>
        <begin position="350"/>
        <end position="363"/>
    </location>
</feature>
<dbReference type="Gene3D" id="3.40.50.300">
    <property type="entry name" value="P-loop containing nucleotide triphosphate hydrolases"/>
    <property type="match status" value="1"/>
</dbReference>
<protein>
    <submittedName>
        <fullName evidence="8">Type II secretory pathway family</fullName>
    </submittedName>
</protein>
<dbReference type="SMART" id="SM00382">
    <property type="entry name" value="AAA"/>
    <property type="match status" value="1"/>
</dbReference>
<dbReference type="GO" id="GO:0005525">
    <property type="term" value="F:GTP binding"/>
    <property type="evidence" value="ECO:0007669"/>
    <property type="project" value="UniProtKB-KW"/>
</dbReference>
<dbReference type="InterPro" id="IPR004390">
    <property type="entry name" value="SR_rcpt_FtsY"/>
</dbReference>
<dbReference type="OMA" id="GISDQFQ"/>
<gene>
    <name evidence="8" type="ORF">MICPUN_108421</name>
</gene>
<dbReference type="SUPFAM" id="SSF47364">
    <property type="entry name" value="Domain of the SRP/SRP receptor G-proteins"/>
    <property type="match status" value="1"/>
</dbReference>
<dbReference type="SMART" id="SM00963">
    <property type="entry name" value="SRP54_N"/>
    <property type="match status" value="1"/>
</dbReference>
<dbReference type="EMBL" id="CP001327">
    <property type="protein sequence ID" value="ACO64079.1"/>
    <property type="molecule type" value="Genomic_DNA"/>
</dbReference>
<reference evidence="8 9" key="1">
    <citation type="journal article" date="2009" name="Science">
        <title>Green evolution and dynamic adaptations revealed by genomes of the marine picoeukaryotes Micromonas.</title>
        <authorList>
            <person name="Worden A.Z."/>
            <person name="Lee J.H."/>
            <person name="Mock T."/>
            <person name="Rouze P."/>
            <person name="Simmons M.P."/>
            <person name="Aerts A.L."/>
            <person name="Allen A.E."/>
            <person name="Cuvelier M.L."/>
            <person name="Derelle E."/>
            <person name="Everett M.V."/>
            <person name="Foulon E."/>
            <person name="Grimwood J."/>
            <person name="Gundlach H."/>
            <person name="Henrissat B."/>
            <person name="Napoli C."/>
            <person name="McDonald S.M."/>
            <person name="Parker M.S."/>
            <person name="Rombauts S."/>
            <person name="Salamov A."/>
            <person name="Von Dassow P."/>
            <person name="Badger J.H."/>
            <person name="Coutinho P.M."/>
            <person name="Demir E."/>
            <person name="Dubchak I."/>
            <person name="Gentemann C."/>
            <person name="Eikrem W."/>
            <person name="Gready J.E."/>
            <person name="John U."/>
            <person name="Lanier W."/>
            <person name="Lindquist E.A."/>
            <person name="Lucas S."/>
            <person name="Mayer K.F."/>
            <person name="Moreau H."/>
            <person name="Not F."/>
            <person name="Otillar R."/>
            <person name="Panaud O."/>
            <person name="Pangilinan J."/>
            <person name="Paulsen I."/>
            <person name="Piegu B."/>
            <person name="Poliakov A."/>
            <person name="Robbens S."/>
            <person name="Schmutz J."/>
            <person name="Toulza E."/>
            <person name="Wyss T."/>
            <person name="Zelensky A."/>
            <person name="Zhou K."/>
            <person name="Armbrust E.V."/>
            <person name="Bhattacharya D."/>
            <person name="Goodenough U.W."/>
            <person name="Van de Peer Y."/>
            <person name="Grigoriev I.V."/>
        </authorList>
    </citation>
    <scope>NUCLEOTIDE SEQUENCE [LARGE SCALE GENOMIC DNA]</scope>
    <source>
        <strain evidence="9">RCC299 / NOUM17</strain>
    </source>
</reference>
<dbReference type="FunFam" id="3.40.50.300:FF:000053">
    <property type="entry name" value="Signal recognition particle receptor FtsY"/>
    <property type="match status" value="1"/>
</dbReference>
<dbReference type="GO" id="GO:0016020">
    <property type="term" value="C:membrane"/>
    <property type="evidence" value="ECO:0007669"/>
    <property type="project" value="UniProtKB-SubCell"/>
</dbReference>
<dbReference type="GO" id="GO:0006614">
    <property type="term" value="P:SRP-dependent cotranslational protein targeting to membrane"/>
    <property type="evidence" value="ECO:0007669"/>
    <property type="project" value="InterPro"/>
</dbReference>
<dbReference type="FunCoup" id="C1E824">
    <property type="interactions" value="498"/>
</dbReference>
<dbReference type="InterPro" id="IPR013822">
    <property type="entry name" value="Signal_recog_particl_SRP54_hlx"/>
</dbReference>
<dbReference type="PANTHER" id="PTHR43134">
    <property type="entry name" value="SIGNAL RECOGNITION PARTICLE RECEPTOR SUBUNIT ALPHA"/>
    <property type="match status" value="1"/>
</dbReference>
<dbReference type="PROSITE" id="PS00300">
    <property type="entry name" value="SRP54"/>
    <property type="match status" value="1"/>
</dbReference>
<keyword evidence="4" id="KW-0342">GTP-binding</keyword>
<dbReference type="Pfam" id="PF02881">
    <property type="entry name" value="SRP54_N"/>
    <property type="match status" value="1"/>
</dbReference>
<evidence type="ECO:0000256" key="5">
    <source>
        <dbReference type="ARBA" id="ARBA00023136"/>
    </source>
</evidence>
<dbReference type="PANTHER" id="PTHR43134:SF7">
    <property type="entry name" value="CELL DIVISION PROTEIN FTSY HOMOLOG, CHLOROPLASTIC"/>
    <property type="match status" value="1"/>
</dbReference>
<evidence type="ECO:0000256" key="3">
    <source>
        <dbReference type="ARBA" id="ARBA00022741"/>
    </source>
</evidence>
<dbReference type="Gene3D" id="1.20.120.140">
    <property type="entry name" value="Signal recognition particle SRP54, nucleotide-binding domain"/>
    <property type="match status" value="1"/>
</dbReference>
<dbReference type="KEGG" id="mis:MICPUN_108421"/>
<comment type="similarity">
    <text evidence="2">Belongs to the GTP-binding SRP family.</text>
</comment>
<keyword evidence="5" id="KW-0472">Membrane</keyword>
<dbReference type="CDD" id="cd17874">
    <property type="entry name" value="FtsY"/>
    <property type="match status" value="1"/>
</dbReference>
<dbReference type="GO" id="GO:0005047">
    <property type="term" value="F:signal recognition particle binding"/>
    <property type="evidence" value="ECO:0007669"/>
    <property type="project" value="TreeGrafter"/>
</dbReference>
<evidence type="ECO:0000256" key="4">
    <source>
        <dbReference type="ARBA" id="ARBA00023134"/>
    </source>
</evidence>
<dbReference type="SMART" id="SM00962">
    <property type="entry name" value="SRP54"/>
    <property type="match status" value="1"/>
</dbReference>
<accession>C1E824</accession>
<evidence type="ECO:0000313" key="9">
    <source>
        <dbReference type="Proteomes" id="UP000002009"/>
    </source>
</evidence>
<evidence type="ECO:0000256" key="6">
    <source>
        <dbReference type="ARBA" id="ARBA00023170"/>
    </source>
</evidence>
<dbReference type="AlphaFoldDB" id="C1E824"/>
<dbReference type="GeneID" id="8244466"/>
<dbReference type="InParanoid" id="C1E824"/>
<dbReference type="SUPFAM" id="SSF52540">
    <property type="entry name" value="P-loop containing nucleoside triphosphate hydrolases"/>
    <property type="match status" value="1"/>
</dbReference>
<dbReference type="NCBIfam" id="TIGR00064">
    <property type="entry name" value="ftsY"/>
    <property type="match status" value="1"/>
</dbReference>
<dbReference type="InterPro" id="IPR003593">
    <property type="entry name" value="AAA+_ATPase"/>
</dbReference>
<evidence type="ECO:0000313" key="8">
    <source>
        <dbReference type="EMBL" id="ACO64079.1"/>
    </source>
</evidence>